<evidence type="ECO:0000256" key="4">
    <source>
        <dbReference type="ARBA" id="ARBA00009667"/>
    </source>
</evidence>
<dbReference type="HAMAP" id="MF_01014">
    <property type="entry name" value="HisA"/>
    <property type="match status" value="1"/>
</dbReference>
<evidence type="ECO:0000256" key="3">
    <source>
        <dbReference type="ARBA" id="ARBA00005133"/>
    </source>
</evidence>
<evidence type="ECO:0000256" key="7">
    <source>
        <dbReference type="ARBA" id="ARBA00023102"/>
    </source>
</evidence>
<dbReference type="InterPro" id="IPR013785">
    <property type="entry name" value="Aldolase_TIM"/>
</dbReference>
<dbReference type="SUPFAM" id="SSF51366">
    <property type="entry name" value="Ribulose-phoshate binding barrel"/>
    <property type="match status" value="1"/>
</dbReference>
<dbReference type="PANTHER" id="PTHR43090">
    <property type="entry name" value="1-(5-PHOSPHORIBOSYL)-5-[(5-PHOSPHORIBOSYLAMINO)METHYLIDENEAMINO] IMIDAZOLE-4-CARBOXAMIDE ISOMERASE"/>
    <property type="match status" value="1"/>
</dbReference>
<dbReference type="Proteomes" id="UP001158045">
    <property type="component" value="Unassembled WGS sequence"/>
</dbReference>
<evidence type="ECO:0000256" key="8">
    <source>
        <dbReference type="ARBA" id="ARBA00023235"/>
    </source>
</evidence>
<organism evidence="11 12">
    <name type="scientific">Fusibacter bizertensis</name>
    <dbReference type="NCBI Taxonomy" id="1488331"/>
    <lineage>
        <taxon>Bacteria</taxon>
        <taxon>Bacillati</taxon>
        <taxon>Bacillota</taxon>
        <taxon>Clostridia</taxon>
        <taxon>Eubacteriales</taxon>
        <taxon>Eubacteriales Family XII. Incertae Sedis</taxon>
        <taxon>Fusibacter</taxon>
    </lineage>
</organism>
<keyword evidence="6 9" id="KW-0028">Amino-acid biosynthesis</keyword>
<keyword evidence="5 9" id="KW-0963">Cytoplasm</keyword>
<dbReference type="Gene3D" id="3.20.20.70">
    <property type="entry name" value="Aldolase class I"/>
    <property type="match status" value="1"/>
</dbReference>
<reference evidence="11 12" key="1">
    <citation type="submission" date="2023-04" db="EMBL/GenBank/DDBJ databases">
        <title>Fusibacter bizertensis strain WBS, isolated from littoral bottom sediments of the Arctic seas - biochemical and genomic analysis.</title>
        <authorList>
            <person name="Brioukhanov A.L."/>
        </authorList>
    </citation>
    <scope>NUCLEOTIDE SEQUENCE [LARGE SCALE GENOMIC DNA]</scope>
    <source>
        <strain evidence="11 12">WBS</strain>
    </source>
</reference>
<feature type="active site" description="Proton acceptor" evidence="9">
    <location>
        <position position="8"/>
    </location>
</feature>
<evidence type="ECO:0000256" key="5">
    <source>
        <dbReference type="ARBA" id="ARBA00022490"/>
    </source>
</evidence>
<accession>A0ABT6NCR5</accession>
<dbReference type="PANTHER" id="PTHR43090:SF2">
    <property type="entry name" value="1-(5-PHOSPHORIBOSYL)-5-[(5-PHOSPHORIBOSYLAMINO)METHYLIDENEAMINO] IMIDAZOLE-4-CARBOXAMIDE ISOMERASE"/>
    <property type="match status" value="1"/>
</dbReference>
<evidence type="ECO:0000256" key="10">
    <source>
        <dbReference type="RuleBase" id="RU003657"/>
    </source>
</evidence>
<gene>
    <name evidence="9" type="primary">hisA</name>
    <name evidence="11" type="ORF">QE109_08655</name>
</gene>
<comment type="caution">
    <text evidence="11">The sequence shown here is derived from an EMBL/GenBank/DDBJ whole genome shotgun (WGS) entry which is preliminary data.</text>
</comment>
<dbReference type="RefSeq" id="WP_281094055.1">
    <property type="nucleotide sequence ID" value="NZ_JARYZI010000005.1"/>
</dbReference>
<dbReference type="Pfam" id="PF00977">
    <property type="entry name" value="His_biosynth"/>
    <property type="match status" value="1"/>
</dbReference>
<comment type="pathway">
    <text evidence="3 9">Amino-acid biosynthesis; L-histidine biosynthesis; L-histidine from 5-phospho-alpha-D-ribose 1-diphosphate: step 4/9.</text>
</comment>
<dbReference type="InterPro" id="IPR011060">
    <property type="entry name" value="RibuloseP-bd_barrel"/>
</dbReference>
<feature type="active site" description="Proton donor" evidence="9">
    <location>
        <position position="145"/>
    </location>
</feature>
<evidence type="ECO:0000256" key="1">
    <source>
        <dbReference type="ARBA" id="ARBA00000901"/>
    </source>
</evidence>
<evidence type="ECO:0000256" key="9">
    <source>
        <dbReference type="HAMAP-Rule" id="MF_01014"/>
    </source>
</evidence>
<name>A0ABT6NCR5_9FIRM</name>
<keyword evidence="12" id="KW-1185">Reference proteome</keyword>
<comment type="similarity">
    <text evidence="4 9 10">Belongs to the HisA/HisF family.</text>
</comment>
<evidence type="ECO:0000256" key="2">
    <source>
        <dbReference type="ARBA" id="ARBA00004496"/>
    </source>
</evidence>
<dbReference type="EC" id="5.3.1.16" evidence="9"/>
<dbReference type="EMBL" id="JARYZI010000005">
    <property type="protein sequence ID" value="MDH8678215.1"/>
    <property type="molecule type" value="Genomic_DNA"/>
</dbReference>
<comment type="subcellular location">
    <subcellularLocation>
        <location evidence="2 9">Cytoplasm</location>
    </subcellularLocation>
</comment>
<dbReference type="CDD" id="cd04732">
    <property type="entry name" value="HisA"/>
    <property type="match status" value="1"/>
</dbReference>
<protein>
    <recommendedName>
        <fullName evidence="9">1-(5-phosphoribosyl)-5-[(5-phosphoribosylamino)methylideneamino] imidazole-4-carboxamide isomerase</fullName>
        <ecNumber evidence="9">5.3.1.16</ecNumber>
    </recommendedName>
    <alternativeName>
        <fullName evidence="9">Phosphoribosylformimino-5-aminoimidazole carboxamide ribotide isomerase</fullName>
    </alternativeName>
</protein>
<sequence>MKVIPSIDLLKGKVVRLYQGDFNKVTVYYDDPLKALEMIVSKGGKRIHIVDLDGARKGESNNKDQINREGDAFSLNYSVIKKMISKFGDQIDFQVGGGIRSINDVEKLLEIGVDKVVIGSLIFTDYDVYREIVRLYGSQIILALDVKDGSIKRNGWQVDTNISIKELIKAGKIGDVYAVMSTDIAVDGALTGPNIDMMEDLNQTNIRWIASGGITSRADLEALSQIDLYGAILGKAIFEGFVEDLSDL</sequence>
<keyword evidence="8 9" id="KW-0413">Isomerase</keyword>
<dbReference type="InterPro" id="IPR006062">
    <property type="entry name" value="His_biosynth"/>
</dbReference>
<dbReference type="GO" id="GO:0016853">
    <property type="term" value="F:isomerase activity"/>
    <property type="evidence" value="ECO:0007669"/>
    <property type="project" value="UniProtKB-KW"/>
</dbReference>
<comment type="catalytic activity">
    <reaction evidence="1 9">
        <text>1-(5-phospho-beta-D-ribosyl)-5-[(5-phospho-beta-D-ribosylamino)methylideneamino]imidazole-4-carboxamide = 5-[(5-phospho-1-deoxy-D-ribulos-1-ylimino)methylamino]-1-(5-phospho-beta-D-ribosyl)imidazole-4-carboxamide</text>
        <dbReference type="Rhea" id="RHEA:15469"/>
        <dbReference type="ChEBI" id="CHEBI:58435"/>
        <dbReference type="ChEBI" id="CHEBI:58525"/>
        <dbReference type="EC" id="5.3.1.16"/>
    </reaction>
</comment>
<evidence type="ECO:0000313" key="12">
    <source>
        <dbReference type="Proteomes" id="UP001158045"/>
    </source>
</evidence>
<keyword evidence="7 9" id="KW-0368">Histidine biosynthesis</keyword>
<proteinExistence type="inferred from homology"/>
<evidence type="ECO:0000256" key="6">
    <source>
        <dbReference type="ARBA" id="ARBA00022605"/>
    </source>
</evidence>
<dbReference type="InterPro" id="IPR044524">
    <property type="entry name" value="Isoase_HisA-like"/>
</dbReference>
<evidence type="ECO:0000313" key="11">
    <source>
        <dbReference type="EMBL" id="MDH8678215.1"/>
    </source>
</evidence>
<dbReference type="InterPro" id="IPR023016">
    <property type="entry name" value="HisA/PriA"/>
</dbReference>